<dbReference type="Pfam" id="PF13400">
    <property type="entry name" value="Tad"/>
    <property type="match status" value="1"/>
</dbReference>
<feature type="domain" description="Putative Flp pilus-assembly TadG-like N-terminal" evidence="1">
    <location>
        <begin position="1"/>
        <end position="43"/>
    </location>
</feature>
<name>A0A172UU52_9MYCO</name>
<evidence type="ECO:0000259" key="1">
    <source>
        <dbReference type="Pfam" id="PF13400"/>
    </source>
</evidence>
<evidence type="ECO:0000313" key="2">
    <source>
        <dbReference type="EMBL" id="ANE82679.1"/>
    </source>
</evidence>
<dbReference type="AlphaFoldDB" id="A0A172UU52"/>
<organism evidence="2 3">
    <name type="scientific">Mycobacterium adipatum</name>
    <dbReference type="NCBI Taxonomy" id="1682113"/>
    <lineage>
        <taxon>Bacteria</taxon>
        <taxon>Bacillati</taxon>
        <taxon>Actinomycetota</taxon>
        <taxon>Actinomycetes</taxon>
        <taxon>Mycobacteriales</taxon>
        <taxon>Mycobacteriaceae</taxon>
        <taxon>Mycobacterium</taxon>
    </lineage>
</organism>
<dbReference type="EMBL" id="CP015596">
    <property type="protein sequence ID" value="ANE82679.1"/>
    <property type="molecule type" value="Genomic_DNA"/>
</dbReference>
<proteinExistence type="predicted"/>
<gene>
    <name evidence="2" type="ORF">A7U43_06060</name>
</gene>
<keyword evidence="3" id="KW-1185">Reference proteome</keyword>
<protein>
    <recommendedName>
        <fullName evidence="1">Putative Flp pilus-assembly TadG-like N-terminal domain-containing protein</fullName>
    </recommendedName>
</protein>
<dbReference type="InterPro" id="IPR028087">
    <property type="entry name" value="Tad_N"/>
</dbReference>
<accession>A0A172UU52</accession>
<dbReference type="Proteomes" id="UP000077143">
    <property type="component" value="Chromosome"/>
</dbReference>
<dbReference type="KEGG" id="madi:A7U43_06060"/>
<reference evidence="2 3" key="1">
    <citation type="submission" date="2016-05" db="EMBL/GenBank/DDBJ databases">
        <title>Complete genome sequence of a phthalic acid esters degrading Mycobacterium sp. YC-RL4.</title>
        <authorList>
            <person name="Ren L."/>
            <person name="Fan S."/>
            <person name="Ruth N."/>
            <person name="Jia Y."/>
            <person name="Wang J."/>
            <person name="Qiao C."/>
        </authorList>
    </citation>
    <scope>NUCLEOTIDE SEQUENCE [LARGE SCALE GENOMIC DNA]</scope>
    <source>
        <strain evidence="2 3">YC-RL4</strain>
    </source>
</reference>
<dbReference type="NCBIfam" id="TIGR03816">
    <property type="entry name" value="tadE_like_DECH"/>
    <property type="match status" value="1"/>
</dbReference>
<evidence type="ECO:0000313" key="3">
    <source>
        <dbReference type="Proteomes" id="UP000077143"/>
    </source>
</evidence>
<dbReference type="STRING" id="1682113.A7U43_06060"/>
<dbReference type="InterPro" id="IPR021202">
    <property type="entry name" value="Rv3654c-like"/>
</dbReference>
<sequence>MAAVGMVLVLLVVTAGVAVLGSVVIARHRAQSAADLAALSAAGALVSGYQIACGRAISVATAMRATVTDCAVDGLDTIVTVAVDAGVPGWRASARARAGPGEPAT</sequence>